<proteinExistence type="inferred from homology"/>
<gene>
    <name evidence="5" type="ORF">C2S53_009717</name>
</gene>
<feature type="compositionally biased region" description="Polar residues" evidence="4">
    <location>
        <begin position="7"/>
        <end position="21"/>
    </location>
</feature>
<evidence type="ECO:0000313" key="5">
    <source>
        <dbReference type="EMBL" id="KAH6821479.1"/>
    </source>
</evidence>
<accession>A0AAD4IUE5</accession>
<dbReference type="Gene3D" id="3.30.559.10">
    <property type="entry name" value="Chloramphenicol acetyltransferase-like domain"/>
    <property type="match status" value="2"/>
</dbReference>
<dbReference type="AlphaFoldDB" id="A0AAD4IUE5"/>
<dbReference type="Pfam" id="PF02458">
    <property type="entry name" value="Transferase"/>
    <property type="match status" value="1"/>
</dbReference>
<name>A0AAD4IUE5_PERFH</name>
<keyword evidence="2" id="KW-0808">Transferase</keyword>
<protein>
    <submittedName>
        <fullName evidence="5">Uncharacterized protein</fullName>
    </submittedName>
</protein>
<dbReference type="Proteomes" id="UP001190926">
    <property type="component" value="Unassembled WGS sequence"/>
</dbReference>
<organism evidence="5 6">
    <name type="scientific">Perilla frutescens var. hirtella</name>
    <name type="common">Perilla citriodora</name>
    <name type="synonym">Perilla setoyensis</name>
    <dbReference type="NCBI Taxonomy" id="608512"/>
    <lineage>
        <taxon>Eukaryota</taxon>
        <taxon>Viridiplantae</taxon>
        <taxon>Streptophyta</taxon>
        <taxon>Embryophyta</taxon>
        <taxon>Tracheophyta</taxon>
        <taxon>Spermatophyta</taxon>
        <taxon>Magnoliopsida</taxon>
        <taxon>eudicotyledons</taxon>
        <taxon>Gunneridae</taxon>
        <taxon>Pentapetalae</taxon>
        <taxon>asterids</taxon>
        <taxon>lamiids</taxon>
        <taxon>Lamiales</taxon>
        <taxon>Lamiaceae</taxon>
        <taxon>Nepetoideae</taxon>
        <taxon>Elsholtzieae</taxon>
        <taxon>Perilla</taxon>
    </lineage>
</organism>
<evidence type="ECO:0000256" key="4">
    <source>
        <dbReference type="SAM" id="MobiDB-lite"/>
    </source>
</evidence>
<evidence type="ECO:0000256" key="3">
    <source>
        <dbReference type="ARBA" id="ARBA00023315"/>
    </source>
</evidence>
<dbReference type="PANTHER" id="PTHR31623">
    <property type="entry name" value="F21J9.9"/>
    <property type="match status" value="1"/>
</dbReference>
<keyword evidence="6" id="KW-1185">Reference proteome</keyword>
<comment type="similarity">
    <text evidence="1">Belongs to the plant acyltransferase family.</text>
</comment>
<reference evidence="5 6" key="1">
    <citation type="journal article" date="2021" name="Nat. Commun.">
        <title>Incipient diploidization of the medicinal plant Perilla within 10,000 years.</title>
        <authorList>
            <person name="Zhang Y."/>
            <person name="Shen Q."/>
            <person name="Leng L."/>
            <person name="Zhang D."/>
            <person name="Chen S."/>
            <person name="Shi Y."/>
            <person name="Ning Z."/>
            <person name="Chen S."/>
        </authorList>
    </citation>
    <scope>NUCLEOTIDE SEQUENCE [LARGE SCALE GENOMIC DNA]</scope>
    <source>
        <strain evidence="6">cv. PC099</strain>
    </source>
</reference>
<dbReference type="PANTHER" id="PTHR31623:SF17">
    <property type="entry name" value="F21J9.9"/>
    <property type="match status" value="1"/>
</dbReference>
<feature type="region of interest" description="Disordered" evidence="4">
    <location>
        <begin position="1"/>
        <end position="21"/>
    </location>
</feature>
<dbReference type="InterPro" id="IPR023213">
    <property type="entry name" value="CAT-like_dom_sf"/>
</dbReference>
<keyword evidence="3" id="KW-0012">Acyltransferase</keyword>
<comment type="caution">
    <text evidence="5">The sequence shown here is derived from an EMBL/GenBank/DDBJ whole genome shotgun (WGS) entry which is preliminary data.</text>
</comment>
<dbReference type="GO" id="GO:0016746">
    <property type="term" value="F:acyltransferase activity"/>
    <property type="evidence" value="ECO:0007669"/>
    <property type="project" value="UniProtKB-KW"/>
</dbReference>
<evidence type="ECO:0000256" key="2">
    <source>
        <dbReference type="ARBA" id="ARBA00022679"/>
    </source>
</evidence>
<sequence length="424" mass="47604">MEFETKVISTETIKPSTPTPKSLQKHQLSFLDQLAPPSLMPFVYFYSSNTIPNSQKSNHLKNSLSQVLSIFYPLAGRLVNNRYVDCHDGGAPFSEAKADCDLSQVITNLDPKNMKKFLPYKLMNESQDFCMAVQATYFRCGGLAVGLLISHTIADALSFFFFANAWSAVARNGDGGGIQLPKFDAATYFPPRDISGFKPSTGMILKEELVTKIFTFPADKITLLRERYGGGDVPQRRPTRVEALSAFIWTRFVSATGQKADPNKIYTVQHAINLRTRIEPPLPEYHFGNIWRVSIAKPEVGDGGVKLLQKVWEAMKAVNGSYVAQLKEGHEKHLNMMKELMAQSNKGELVSFSFTSLCRFPLYEADFGWGKPVQVGSAGFVYKNLVTFMDTTNGDGIEAWINLRKEDMEKFEADFELQEFLSHH</sequence>
<dbReference type="EMBL" id="SDAM02002078">
    <property type="protein sequence ID" value="KAH6821479.1"/>
    <property type="molecule type" value="Genomic_DNA"/>
</dbReference>
<evidence type="ECO:0000256" key="1">
    <source>
        <dbReference type="ARBA" id="ARBA00009861"/>
    </source>
</evidence>
<evidence type="ECO:0000313" key="6">
    <source>
        <dbReference type="Proteomes" id="UP001190926"/>
    </source>
</evidence>